<evidence type="ECO:0000313" key="2">
    <source>
        <dbReference type="EMBL" id="RDX93665.1"/>
    </source>
</evidence>
<dbReference type="Proteomes" id="UP000257109">
    <property type="component" value="Unassembled WGS sequence"/>
</dbReference>
<gene>
    <name evidence="2" type="ORF">CR513_24031</name>
</gene>
<organism evidence="2 3">
    <name type="scientific">Mucuna pruriens</name>
    <name type="common">Velvet bean</name>
    <name type="synonym">Dolichos pruriens</name>
    <dbReference type="NCBI Taxonomy" id="157652"/>
    <lineage>
        <taxon>Eukaryota</taxon>
        <taxon>Viridiplantae</taxon>
        <taxon>Streptophyta</taxon>
        <taxon>Embryophyta</taxon>
        <taxon>Tracheophyta</taxon>
        <taxon>Spermatophyta</taxon>
        <taxon>Magnoliopsida</taxon>
        <taxon>eudicotyledons</taxon>
        <taxon>Gunneridae</taxon>
        <taxon>Pentapetalae</taxon>
        <taxon>rosids</taxon>
        <taxon>fabids</taxon>
        <taxon>Fabales</taxon>
        <taxon>Fabaceae</taxon>
        <taxon>Papilionoideae</taxon>
        <taxon>50 kb inversion clade</taxon>
        <taxon>NPAAA clade</taxon>
        <taxon>indigoferoid/millettioid clade</taxon>
        <taxon>Phaseoleae</taxon>
        <taxon>Mucuna</taxon>
    </lineage>
</organism>
<keyword evidence="1" id="KW-1133">Transmembrane helix</keyword>
<evidence type="ECO:0000256" key="1">
    <source>
        <dbReference type="SAM" id="Phobius"/>
    </source>
</evidence>
<name>A0A371GSZ4_MUCPR</name>
<proteinExistence type="predicted"/>
<comment type="caution">
    <text evidence="2">The sequence shown here is derived from an EMBL/GenBank/DDBJ whole genome shotgun (WGS) entry which is preliminary data.</text>
</comment>
<dbReference type="AlphaFoldDB" id="A0A371GSZ4"/>
<keyword evidence="1" id="KW-0812">Transmembrane</keyword>
<keyword evidence="1" id="KW-0472">Membrane</keyword>
<dbReference type="OrthoDB" id="1431280at2759"/>
<sequence length="166" mass="18812">MVCKEICIDFMGLVMALVIALTLMIICSPKRRVVLSSGMLHRNYQHQFWYKILYNHDMDDDGNLLSPQNCDEHIQSLGLINFTFTMVLTTSKQAAKKRSNLYKSLSQGRITLLSLSYKSVLWGGVRLAQIPLVWIMWCKNNIIVINPGLECGAANPKPTIVGWLLL</sequence>
<accession>A0A371GSZ4</accession>
<feature type="non-terminal residue" evidence="2">
    <location>
        <position position="1"/>
    </location>
</feature>
<evidence type="ECO:0000313" key="3">
    <source>
        <dbReference type="Proteomes" id="UP000257109"/>
    </source>
</evidence>
<dbReference type="EMBL" id="QJKJ01004558">
    <property type="protein sequence ID" value="RDX93665.1"/>
    <property type="molecule type" value="Genomic_DNA"/>
</dbReference>
<protein>
    <submittedName>
        <fullName evidence="2">Uncharacterized protein</fullName>
    </submittedName>
</protein>
<reference evidence="2" key="1">
    <citation type="submission" date="2018-05" db="EMBL/GenBank/DDBJ databases">
        <title>Draft genome of Mucuna pruriens seed.</title>
        <authorList>
            <person name="Nnadi N.E."/>
            <person name="Vos R."/>
            <person name="Hasami M.H."/>
            <person name="Devisetty U.K."/>
            <person name="Aguiy J.C."/>
        </authorList>
    </citation>
    <scope>NUCLEOTIDE SEQUENCE [LARGE SCALE GENOMIC DNA]</scope>
    <source>
        <strain evidence="2">JCA_2017</strain>
    </source>
</reference>
<keyword evidence="3" id="KW-1185">Reference proteome</keyword>
<feature type="transmembrane region" description="Helical" evidence="1">
    <location>
        <begin position="7"/>
        <end position="26"/>
    </location>
</feature>